<dbReference type="Proteomes" id="UP000006728">
    <property type="component" value="Chromosome"/>
</dbReference>
<protein>
    <submittedName>
        <fullName evidence="2">Uncharacterized protein</fullName>
    </submittedName>
</protein>
<dbReference type="HOGENOM" id="CLU_182352_0_0_11"/>
<evidence type="ECO:0000313" key="3">
    <source>
        <dbReference type="Proteomes" id="UP000006728"/>
    </source>
</evidence>
<keyword evidence="1" id="KW-1133">Transmembrane helix</keyword>
<keyword evidence="3" id="KW-1185">Reference proteome</keyword>
<reference evidence="2 3" key="1">
    <citation type="journal article" date="2007" name="Nat. Biotechnol.">
        <title>Complete genome sequence of the erythromycin-producing bacterium Saccharopolyspora erythraea NRRL23338.</title>
        <authorList>
            <person name="Oliynyk M."/>
            <person name="Samborskyy M."/>
            <person name="Lester J.B."/>
            <person name="Mironenko T."/>
            <person name="Scott N."/>
            <person name="Dickens S."/>
            <person name="Haydock S.F."/>
            <person name="Leadlay P.F."/>
        </authorList>
    </citation>
    <scope>NUCLEOTIDE SEQUENCE [LARGE SCALE GENOMIC DNA]</scope>
    <source>
        <strain evidence="3">ATCC 11635 / DSM 40517 / JCM 4748 / NBRC 13426 / NCIMB 8594 / NRRL 2338</strain>
    </source>
</reference>
<evidence type="ECO:0000256" key="1">
    <source>
        <dbReference type="SAM" id="Phobius"/>
    </source>
</evidence>
<sequence>MLTKLREMGLTSDHMFAAGMASIGLSFLSWLTSKKTESTERADRWGIFVGEWAPTFFALGSAMRIDELRRGRKFCR</sequence>
<dbReference type="OrthoDB" id="9815586at2"/>
<name>A4FP26_SACEN</name>
<organism evidence="2 3">
    <name type="scientific">Saccharopolyspora erythraea (strain ATCC 11635 / DSM 40517 / JCM 4748 / NBRC 13426 / NCIMB 8594 / NRRL 2338)</name>
    <dbReference type="NCBI Taxonomy" id="405948"/>
    <lineage>
        <taxon>Bacteria</taxon>
        <taxon>Bacillati</taxon>
        <taxon>Actinomycetota</taxon>
        <taxon>Actinomycetes</taxon>
        <taxon>Pseudonocardiales</taxon>
        <taxon>Pseudonocardiaceae</taxon>
        <taxon>Saccharopolyspora</taxon>
    </lineage>
</organism>
<gene>
    <name evidence="2" type="ordered locus">SACE_6635</name>
</gene>
<proteinExistence type="predicted"/>
<dbReference type="AlphaFoldDB" id="A4FP26"/>
<keyword evidence="1" id="KW-0812">Transmembrane</keyword>
<accession>A4FP26</accession>
<dbReference type="eggNOG" id="ENOG50333VD">
    <property type="taxonomic scope" value="Bacteria"/>
</dbReference>
<dbReference type="EMBL" id="AM420293">
    <property type="protein sequence ID" value="CAM05801.1"/>
    <property type="molecule type" value="Genomic_DNA"/>
</dbReference>
<keyword evidence="1" id="KW-0472">Membrane</keyword>
<dbReference type="RefSeq" id="WP_009949983.1">
    <property type="nucleotide sequence ID" value="NC_009142.1"/>
</dbReference>
<dbReference type="KEGG" id="sen:SACE_6635"/>
<evidence type="ECO:0000313" key="2">
    <source>
        <dbReference type="EMBL" id="CAM05801.1"/>
    </source>
</evidence>
<feature type="transmembrane region" description="Helical" evidence="1">
    <location>
        <begin position="12"/>
        <end position="33"/>
    </location>
</feature>